<dbReference type="Gene3D" id="3.40.50.300">
    <property type="entry name" value="P-loop containing nucleotide triphosphate hydrolases"/>
    <property type="match status" value="1"/>
</dbReference>
<feature type="region of interest" description="Disordered" evidence="3">
    <location>
        <begin position="1"/>
        <end position="56"/>
    </location>
</feature>
<evidence type="ECO:0000313" key="5">
    <source>
        <dbReference type="EMBL" id="KAG5651974.1"/>
    </source>
</evidence>
<dbReference type="GO" id="GO:0005524">
    <property type="term" value="F:ATP binding"/>
    <property type="evidence" value="ECO:0007669"/>
    <property type="project" value="UniProtKB-KW"/>
</dbReference>
<feature type="compositionally biased region" description="Basic and acidic residues" evidence="3">
    <location>
        <begin position="201"/>
        <end position="212"/>
    </location>
</feature>
<evidence type="ECO:0000259" key="4">
    <source>
        <dbReference type="SMART" id="SM00382"/>
    </source>
</evidence>
<dbReference type="Pfam" id="PF08238">
    <property type="entry name" value="Sel1"/>
    <property type="match status" value="3"/>
</dbReference>
<dbReference type="SMART" id="SM00671">
    <property type="entry name" value="SEL1"/>
    <property type="match status" value="3"/>
</dbReference>
<dbReference type="InterPro" id="IPR006597">
    <property type="entry name" value="Sel1-like"/>
</dbReference>
<accession>A0A9P7KJF7</accession>
<keyword evidence="2" id="KW-0067">ATP-binding</keyword>
<dbReference type="GO" id="GO:0010972">
    <property type="term" value="P:negative regulation of G2/M transition of mitotic cell cycle"/>
    <property type="evidence" value="ECO:0007669"/>
    <property type="project" value="TreeGrafter"/>
</dbReference>
<feature type="compositionally biased region" description="Polar residues" evidence="3">
    <location>
        <begin position="296"/>
        <end position="313"/>
    </location>
</feature>
<organism evidence="5 6">
    <name type="scientific">Sphagnurus paluster</name>
    <dbReference type="NCBI Taxonomy" id="117069"/>
    <lineage>
        <taxon>Eukaryota</taxon>
        <taxon>Fungi</taxon>
        <taxon>Dikarya</taxon>
        <taxon>Basidiomycota</taxon>
        <taxon>Agaricomycotina</taxon>
        <taxon>Agaricomycetes</taxon>
        <taxon>Agaricomycetidae</taxon>
        <taxon>Agaricales</taxon>
        <taxon>Tricholomatineae</taxon>
        <taxon>Lyophyllaceae</taxon>
        <taxon>Sphagnurus</taxon>
    </lineage>
</organism>
<feature type="region of interest" description="Disordered" evidence="3">
    <location>
        <begin position="347"/>
        <end position="375"/>
    </location>
</feature>
<sequence>MTTQAFKFQSPLESLLRRKPEPAPLYPAQSYNSNSVSTIPQTPDRPSHQSQPTSPLLHSHFARHSTATASSYDNNSYLRASIDSRNVYQDPELEYRYYDNESIYSNTTGPALRDSWRSAASGDTTRAVSYPLRPETVTHTRSQPNYFREPPSPSSPLPTVIVSSPTDPQVSHAGRMPIVKPIANNFSRPVRPPIYNTPEVEEQKRRVLERNARRAASPSISQQDLSRPPRALSPFDASRVPSQKSSTSERPQSPSVSIRIAESGGRNPPSIEERAVLPASLQPHQRAPNMRLSPSAPANLQNRQPPRNDSPVSLYSTYSYYQLDASTPSPTVNAFLDVPLDALAFSSKPRPAPAPPAITSPTSTVDARTPEKSPQTPQEFLQLGIKHHEANRLKEAAACFEKSAKLNGGCGVGMLMWGLTLRHGWGCEKNEKVGFNWLRRAAESAVEDLENARTGAGVDLAAVQTEMVIAIYEVGQCFFQGWGVAKDQKMAVSYYTVAARLGDPDAQCDLAFCLANGKGCKKDRKEAAKWYRAAGSKFILFLPSHLDKLRVDMGRQRRTKPTNRKGKFDPSDAKNVKHSQVGVWDLYEEIHPELALIPGSSRLQPYFEVLNSLPYVLRMLKDIGSIRACWVLLGLYLVIECAASLLPAVSLWYSAQLLNVVQSAVDKRVVDKQLLLEIAGGRLACLFMTRILKYSKKRVVTPLNLRIKQFYSVHTFNAMARLDVPTFDDDAVQRQLEQTVSPNSHTSIAWDTLASALHSLTTMLQIATQLSVLVNVLRGQRDGPLLALLSFSQTLFTRNEFRNALISTGVWAATTKDPDYIRMEGLKRTVGAVSHRKEIVAGGLQEYLFSQFEHSVKILGDKAGGFMELVRLKQLDAISPLSFLQDPLRELPQESIFALKYIVFTLRAVQYPSSIPVSLASLNLITQTTSSFTHLLVSLYEQTGSLSEKVADVRRLYEVAKIPNRVKDGTEPFPEDQQSLNAGISVIVGANGSGKSTILKLIARLYEPEEGQILIDDKDIRLLKLNDLRSAISVLFQDYTHFPLSIKENIGIGDPKNAMEEDKIHQAAELGGATEFIEHLPDGFDTYLERPVRDYYSSLPEGTTSLFGRTVDYGRLRGIGNMDSSNTKSLSGGQMQRIAL</sequence>
<protein>
    <recommendedName>
        <fullName evidence="4">AAA+ ATPase domain-containing protein</fullName>
    </recommendedName>
</protein>
<dbReference type="GO" id="GO:0032153">
    <property type="term" value="C:cell division site"/>
    <property type="evidence" value="ECO:0007669"/>
    <property type="project" value="TreeGrafter"/>
</dbReference>
<dbReference type="InterPro" id="IPR003439">
    <property type="entry name" value="ABC_transporter-like_ATP-bd"/>
</dbReference>
<evidence type="ECO:0000256" key="1">
    <source>
        <dbReference type="ARBA" id="ARBA00022741"/>
    </source>
</evidence>
<dbReference type="InterPro" id="IPR011990">
    <property type="entry name" value="TPR-like_helical_dom_sf"/>
</dbReference>
<dbReference type="EMBL" id="JABCKI010000176">
    <property type="protein sequence ID" value="KAG5651974.1"/>
    <property type="molecule type" value="Genomic_DNA"/>
</dbReference>
<dbReference type="PANTHER" id="PTHR43628">
    <property type="entry name" value="ACTIVATOR OF C KINASE PROTEIN 1-RELATED"/>
    <property type="match status" value="1"/>
</dbReference>
<dbReference type="InterPro" id="IPR052945">
    <property type="entry name" value="Mitotic_Regulator"/>
</dbReference>
<evidence type="ECO:0000256" key="2">
    <source>
        <dbReference type="ARBA" id="ARBA00022840"/>
    </source>
</evidence>
<dbReference type="InterPro" id="IPR003593">
    <property type="entry name" value="AAA+_ATPase"/>
</dbReference>
<feature type="domain" description="AAA+ ATPase" evidence="4">
    <location>
        <begin position="981"/>
        <end position="1117"/>
    </location>
</feature>
<dbReference type="PANTHER" id="PTHR43628:SF1">
    <property type="entry name" value="CHITIN SYNTHASE REGULATORY FACTOR 2-RELATED"/>
    <property type="match status" value="1"/>
</dbReference>
<evidence type="ECO:0000313" key="6">
    <source>
        <dbReference type="Proteomes" id="UP000717328"/>
    </source>
</evidence>
<feature type="compositionally biased region" description="Polar residues" evidence="3">
    <location>
        <begin position="29"/>
        <end position="41"/>
    </location>
</feature>
<dbReference type="AlphaFoldDB" id="A0A9P7KJF7"/>
<feature type="region of interest" description="Disordered" evidence="3">
    <location>
        <begin position="132"/>
        <end position="313"/>
    </location>
</feature>
<dbReference type="Pfam" id="PF00005">
    <property type="entry name" value="ABC_tran"/>
    <property type="match status" value="1"/>
</dbReference>
<gene>
    <name evidence="5" type="ORF">H0H81_006748</name>
</gene>
<keyword evidence="1" id="KW-0547">Nucleotide-binding</keyword>
<dbReference type="OrthoDB" id="6500128at2759"/>
<comment type="caution">
    <text evidence="5">The sequence shown here is derived from an EMBL/GenBank/DDBJ whole genome shotgun (WGS) entry which is preliminary data.</text>
</comment>
<dbReference type="InterPro" id="IPR027417">
    <property type="entry name" value="P-loop_NTPase"/>
</dbReference>
<dbReference type="Proteomes" id="UP000717328">
    <property type="component" value="Unassembled WGS sequence"/>
</dbReference>
<dbReference type="SUPFAM" id="SSF81901">
    <property type="entry name" value="HCP-like"/>
    <property type="match status" value="1"/>
</dbReference>
<evidence type="ECO:0000256" key="3">
    <source>
        <dbReference type="SAM" id="MobiDB-lite"/>
    </source>
</evidence>
<reference evidence="5" key="2">
    <citation type="submission" date="2021-10" db="EMBL/GenBank/DDBJ databases">
        <title>Phylogenomics reveals ancestral predisposition of the termite-cultivated fungus Termitomyces towards a domesticated lifestyle.</title>
        <authorList>
            <person name="Auxier B."/>
            <person name="Grum-Grzhimaylo A."/>
            <person name="Cardenas M.E."/>
            <person name="Lodge J.D."/>
            <person name="Laessoe T."/>
            <person name="Pedersen O."/>
            <person name="Smith M.E."/>
            <person name="Kuyper T.W."/>
            <person name="Franco-Molano E.A."/>
            <person name="Baroni T.J."/>
            <person name="Aanen D.K."/>
        </authorList>
    </citation>
    <scope>NUCLEOTIDE SEQUENCE</scope>
    <source>
        <strain evidence="5">D49</strain>
    </source>
</reference>
<keyword evidence="6" id="KW-1185">Reference proteome</keyword>
<name>A0A9P7KJF7_9AGAR</name>
<dbReference type="Gene3D" id="1.25.40.10">
    <property type="entry name" value="Tetratricopeptide repeat domain"/>
    <property type="match status" value="1"/>
</dbReference>
<dbReference type="SUPFAM" id="SSF52540">
    <property type="entry name" value="P-loop containing nucleoside triphosphate hydrolases"/>
    <property type="match status" value="1"/>
</dbReference>
<dbReference type="SMART" id="SM00382">
    <property type="entry name" value="AAA"/>
    <property type="match status" value="1"/>
</dbReference>
<proteinExistence type="predicted"/>
<dbReference type="GO" id="GO:0016887">
    <property type="term" value="F:ATP hydrolysis activity"/>
    <property type="evidence" value="ECO:0007669"/>
    <property type="project" value="InterPro"/>
</dbReference>
<reference evidence="5" key="1">
    <citation type="submission" date="2021-02" db="EMBL/GenBank/DDBJ databases">
        <authorList>
            <person name="Nieuwenhuis M."/>
            <person name="Van De Peppel L.J.J."/>
        </authorList>
    </citation>
    <scope>NUCLEOTIDE SEQUENCE</scope>
    <source>
        <strain evidence="5">D49</strain>
    </source>
</reference>
<feature type="compositionally biased region" description="Polar residues" evidence="3">
    <location>
        <begin position="240"/>
        <end position="256"/>
    </location>
</feature>